<protein>
    <recommendedName>
        <fullName evidence="2">DNA recombination-mediator protein A</fullName>
    </recommendedName>
</protein>
<sequence>MFQVVTMANPEGVSTMTNVGIVGSSSALRTPELVNKLKLLLGKYNANTTTVISGGGKGLDLIAASVAREEGFEVKEFKPTVFSWNGVGGFHERNMQIAAACEHVYSFVFPVNTHGKPNCYHCAKAGKDSNHEKSAGCYTGMHCKGGYTTIVI</sequence>
<gene>
    <name evidence="1" type="ORF">METZ01_LOCUS186503</name>
</gene>
<accession>A0A382D688</accession>
<evidence type="ECO:0000313" key="1">
    <source>
        <dbReference type="EMBL" id="SVB33649.1"/>
    </source>
</evidence>
<reference evidence="1" key="1">
    <citation type="submission" date="2018-05" db="EMBL/GenBank/DDBJ databases">
        <authorList>
            <person name="Lanie J.A."/>
            <person name="Ng W.-L."/>
            <person name="Kazmierczak K.M."/>
            <person name="Andrzejewski T.M."/>
            <person name="Davidsen T.M."/>
            <person name="Wayne K.J."/>
            <person name="Tettelin H."/>
            <person name="Glass J.I."/>
            <person name="Rusch D."/>
            <person name="Podicherti R."/>
            <person name="Tsui H.-C.T."/>
            <person name="Winkler M.E."/>
        </authorList>
    </citation>
    <scope>NUCLEOTIDE SEQUENCE</scope>
</reference>
<evidence type="ECO:0008006" key="2">
    <source>
        <dbReference type="Google" id="ProtNLM"/>
    </source>
</evidence>
<name>A0A382D688_9ZZZZ</name>
<dbReference type="SUPFAM" id="SSF102405">
    <property type="entry name" value="MCP/YpsA-like"/>
    <property type="match status" value="1"/>
</dbReference>
<organism evidence="1">
    <name type="scientific">marine metagenome</name>
    <dbReference type="NCBI Taxonomy" id="408172"/>
    <lineage>
        <taxon>unclassified sequences</taxon>
        <taxon>metagenomes</taxon>
        <taxon>ecological metagenomes</taxon>
    </lineage>
</organism>
<dbReference type="AlphaFoldDB" id="A0A382D688"/>
<proteinExistence type="predicted"/>
<dbReference type="EMBL" id="UINC01037728">
    <property type="protein sequence ID" value="SVB33649.1"/>
    <property type="molecule type" value="Genomic_DNA"/>
</dbReference>